<dbReference type="EMBL" id="CP096115">
    <property type="protein sequence ID" value="UUX93154.1"/>
    <property type="molecule type" value="Genomic_DNA"/>
</dbReference>
<gene>
    <name evidence="2" type="ORF">L6E24_03265</name>
</gene>
<dbReference type="KEGG" id="mend:L6E24_03265"/>
<dbReference type="InterPro" id="IPR022516">
    <property type="entry name" value="CHP03798_Ocin"/>
</dbReference>
<dbReference type="Pfam" id="PF07862">
    <property type="entry name" value="Nif11"/>
    <property type="match status" value="1"/>
</dbReference>
<evidence type="ECO:0000313" key="3">
    <source>
        <dbReference type="Proteomes" id="UP001060368"/>
    </source>
</evidence>
<name>A0A9E7PMU7_9EURY</name>
<feature type="domain" description="Nif11" evidence="1">
    <location>
        <begin position="1"/>
        <end position="47"/>
    </location>
</feature>
<dbReference type="NCBIfam" id="TIGR01847">
    <property type="entry name" value="bacteriocin_sig"/>
    <property type="match status" value="1"/>
</dbReference>
<dbReference type="GeneID" id="74306682"/>
<evidence type="ECO:0000259" key="1">
    <source>
        <dbReference type="Pfam" id="PF07862"/>
    </source>
</evidence>
<protein>
    <submittedName>
        <fullName evidence="2">Nif11-like leader peptide family natural product</fullName>
    </submittedName>
</protein>
<dbReference type="AlphaFoldDB" id="A0A9E7PMU7"/>
<dbReference type="InterPro" id="IPR010133">
    <property type="entry name" value="Bacteriocin_signal_seq"/>
</dbReference>
<keyword evidence="3" id="KW-1185">Reference proteome</keyword>
<dbReference type="InterPro" id="IPR012903">
    <property type="entry name" value="Nif11"/>
</dbReference>
<dbReference type="RefSeq" id="WP_257743294.1">
    <property type="nucleotide sequence ID" value="NZ_CP096115.1"/>
</dbReference>
<evidence type="ECO:0000313" key="2">
    <source>
        <dbReference type="EMBL" id="UUX93154.1"/>
    </source>
</evidence>
<proteinExistence type="predicted"/>
<organism evidence="2 3">
    <name type="scientific">Methanoplanus endosymbiosus</name>
    <dbReference type="NCBI Taxonomy" id="33865"/>
    <lineage>
        <taxon>Archaea</taxon>
        <taxon>Methanobacteriati</taxon>
        <taxon>Methanobacteriota</taxon>
        <taxon>Stenosarchaea group</taxon>
        <taxon>Methanomicrobia</taxon>
        <taxon>Methanomicrobiales</taxon>
        <taxon>Methanomicrobiaceae</taxon>
        <taxon>Methanoplanus</taxon>
    </lineage>
</organism>
<reference evidence="2" key="1">
    <citation type="submission" date="2022-04" db="EMBL/GenBank/DDBJ databases">
        <title>Complete genome of Methanoplanus endosymbiosus DSM 3599.</title>
        <authorList>
            <person name="Chen S.-C."/>
            <person name="You Y.-T."/>
            <person name="Zhou Y.-Z."/>
            <person name="Lai M.-C."/>
        </authorList>
    </citation>
    <scope>NUCLEOTIDE SEQUENCE</scope>
    <source>
        <strain evidence="2">DSM 3599</strain>
    </source>
</reference>
<accession>A0A9E7PMU7</accession>
<dbReference type="Proteomes" id="UP001060368">
    <property type="component" value="Chromosome"/>
</dbReference>
<sequence>MSLESAEKFVKKIQTDKDFCEKIQKEDSETRHKILREAGFDFTREELDKAMEQLSDEELKAVTGGGAGSDCRRFLPEHAFWA</sequence>
<dbReference type="NCBIfam" id="TIGR03798">
    <property type="entry name" value="leader_Nif11"/>
    <property type="match status" value="1"/>
</dbReference>